<dbReference type="SMART" id="SM00175">
    <property type="entry name" value="RAB"/>
    <property type="match status" value="1"/>
</dbReference>
<comment type="caution">
    <text evidence="2">The sequence shown here is derived from an EMBL/GenBank/DDBJ whole genome shotgun (WGS) entry which is preliminary data.</text>
</comment>
<dbReference type="PANTHER" id="PTHR47978">
    <property type="match status" value="1"/>
</dbReference>
<keyword evidence="3" id="KW-1185">Reference proteome</keyword>
<accession>A0A196SDA4</accession>
<proteinExistence type="predicted"/>
<organism evidence="2 3">
    <name type="scientific">Blastocystis sp. subtype 1 (strain ATCC 50177 / NandII)</name>
    <dbReference type="NCBI Taxonomy" id="478820"/>
    <lineage>
        <taxon>Eukaryota</taxon>
        <taxon>Sar</taxon>
        <taxon>Stramenopiles</taxon>
        <taxon>Bigyra</taxon>
        <taxon>Opalozoa</taxon>
        <taxon>Opalinata</taxon>
        <taxon>Blastocystidae</taxon>
        <taxon>Blastocystis</taxon>
    </lineage>
</organism>
<dbReference type="Pfam" id="PF00071">
    <property type="entry name" value="Ras"/>
    <property type="match status" value="1"/>
</dbReference>
<evidence type="ECO:0000313" key="3">
    <source>
        <dbReference type="Proteomes" id="UP000078348"/>
    </source>
</evidence>
<dbReference type="STRING" id="478820.A0A196SDA4"/>
<dbReference type="EMBL" id="LXWW01000288">
    <property type="protein sequence ID" value="OAO14107.1"/>
    <property type="molecule type" value="Genomic_DNA"/>
</dbReference>
<name>A0A196SDA4_BLAHN</name>
<dbReference type="CDD" id="cd00154">
    <property type="entry name" value="Rab"/>
    <property type="match status" value="1"/>
</dbReference>
<dbReference type="PROSITE" id="PS51419">
    <property type="entry name" value="RAB"/>
    <property type="match status" value="1"/>
</dbReference>
<dbReference type="PROSITE" id="PS51421">
    <property type="entry name" value="RAS"/>
    <property type="match status" value="1"/>
</dbReference>
<dbReference type="InterPro" id="IPR001806">
    <property type="entry name" value="Small_GTPase"/>
</dbReference>
<dbReference type="PROSITE" id="PS51420">
    <property type="entry name" value="RHO"/>
    <property type="match status" value="1"/>
</dbReference>
<dbReference type="GO" id="GO:0005525">
    <property type="term" value="F:GTP binding"/>
    <property type="evidence" value="ECO:0007669"/>
    <property type="project" value="InterPro"/>
</dbReference>
<dbReference type="FunFam" id="3.40.50.300:FF:000808">
    <property type="entry name" value="Small GTP-binding protein, putative"/>
    <property type="match status" value="1"/>
</dbReference>
<dbReference type="InterPro" id="IPR027417">
    <property type="entry name" value="P-loop_NTPase"/>
</dbReference>
<dbReference type="AlphaFoldDB" id="A0A196SDA4"/>
<dbReference type="SMART" id="SM00174">
    <property type="entry name" value="RHO"/>
    <property type="match status" value="1"/>
</dbReference>
<dbReference type="SMART" id="SM00173">
    <property type="entry name" value="RAS"/>
    <property type="match status" value="1"/>
</dbReference>
<sequence length="208" mass="22874">MSSFVFKGKMVIVGDIAVGKTSLASRFVDDKFTKNHNASVGVAYFTKTMVVDDKLTVKFDIWDTAGQERYRSVNKLYYRGAAAAVIVFDLTQQATFDAIQSDWLDSIRTCADENIIIVIAGNKSDMKEQRQVSQADIDAFCQKANLMYVETSAMTGSGVTDLFKSIALKVRESMETNAKTGFQLLEVKNETPDKVVLDGGKKSGGCCK</sequence>
<evidence type="ECO:0000256" key="1">
    <source>
        <dbReference type="ARBA" id="ARBA00022741"/>
    </source>
</evidence>
<dbReference type="OrthoDB" id="63533at2759"/>
<dbReference type="Gene3D" id="3.40.50.300">
    <property type="entry name" value="P-loop containing nucleotide triphosphate hydrolases"/>
    <property type="match status" value="1"/>
</dbReference>
<dbReference type="SMART" id="SM00176">
    <property type="entry name" value="RAN"/>
    <property type="match status" value="1"/>
</dbReference>
<dbReference type="SUPFAM" id="SSF52540">
    <property type="entry name" value="P-loop containing nucleoside triphosphate hydrolases"/>
    <property type="match status" value="1"/>
</dbReference>
<dbReference type="Proteomes" id="UP000078348">
    <property type="component" value="Unassembled WGS sequence"/>
</dbReference>
<dbReference type="NCBIfam" id="TIGR00231">
    <property type="entry name" value="small_GTP"/>
    <property type="match status" value="1"/>
</dbReference>
<reference evidence="2 3" key="1">
    <citation type="submission" date="2016-05" db="EMBL/GenBank/DDBJ databases">
        <title>Nuclear genome of Blastocystis sp. subtype 1 NandII.</title>
        <authorList>
            <person name="Gentekaki E."/>
            <person name="Curtis B."/>
            <person name="Stairs C."/>
            <person name="Eme L."/>
            <person name="Herman E."/>
            <person name="Klimes V."/>
            <person name="Arias M.C."/>
            <person name="Elias M."/>
            <person name="Hilliou F."/>
            <person name="Klute M."/>
            <person name="Malik S.-B."/>
            <person name="Pightling A."/>
            <person name="Rachubinski R."/>
            <person name="Salas D."/>
            <person name="Schlacht A."/>
            <person name="Suga H."/>
            <person name="Archibald J."/>
            <person name="Ball S.G."/>
            <person name="Clark G."/>
            <person name="Dacks J."/>
            <person name="Van Der Giezen M."/>
            <person name="Tsaousis A."/>
            <person name="Roger A."/>
        </authorList>
    </citation>
    <scope>NUCLEOTIDE SEQUENCE [LARGE SCALE GENOMIC DNA]</scope>
    <source>
        <strain evidence="3">ATCC 50177 / NandII</strain>
    </source>
</reference>
<protein>
    <submittedName>
        <fullName evidence="2">Rab5b</fullName>
    </submittedName>
</protein>
<keyword evidence="1" id="KW-0547">Nucleotide-binding</keyword>
<dbReference type="GO" id="GO:0003924">
    <property type="term" value="F:GTPase activity"/>
    <property type="evidence" value="ECO:0007669"/>
    <property type="project" value="InterPro"/>
</dbReference>
<evidence type="ECO:0000313" key="2">
    <source>
        <dbReference type="EMBL" id="OAO14107.1"/>
    </source>
</evidence>
<dbReference type="InterPro" id="IPR005225">
    <property type="entry name" value="Small_GTP-bd"/>
</dbReference>
<gene>
    <name evidence="2" type="ORF">AV274_4173</name>
</gene>
<dbReference type="PRINTS" id="PR00449">
    <property type="entry name" value="RASTRNSFRMNG"/>
</dbReference>